<dbReference type="Gene3D" id="1.20.1070.10">
    <property type="entry name" value="Rhodopsin 7-helix transmembrane proteins"/>
    <property type="match status" value="1"/>
</dbReference>
<dbReference type="PANTHER" id="PTHR24248">
    <property type="entry name" value="ADRENERGIC RECEPTOR-RELATED G-PROTEIN COUPLED RECEPTOR"/>
    <property type="match status" value="1"/>
</dbReference>
<evidence type="ECO:0000256" key="6">
    <source>
        <dbReference type="ARBA" id="ARBA00023136"/>
    </source>
</evidence>
<feature type="transmembrane region" description="Helical" evidence="11">
    <location>
        <begin position="211"/>
        <end position="231"/>
    </location>
</feature>
<dbReference type="InterPro" id="IPR000276">
    <property type="entry name" value="GPCR_Rhodpsn"/>
</dbReference>
<evidence type="ECO:0000256" key="4">
    <source>
        <dbReference type="ARBA" id="ARBA00022989"/>
    </source>
</evidence>
<reference evidence="13 14" key="1">
    <citation type="journal article" date="2023" name="Sci. Data">
        <title>Genome assembly of the Korean intertidal mud-creeper Batillaria attramentaria.</title>
        <authorList>
            <person name="Patra A.K."/>
            <person name="Ho P.T."/>
            <person name="Jun S."/>
            <person name="Lee S.J."/>
            <person name="Kim Y."/>
            <person name="Won Y.J."/>
        </authorList>
    </citation>
    <scope>NUCLEOTIDE SEQUENCE [LARGE SCALE GENOMIC DNA]</scope>
    <source>
        <strain evidence="13">Wonlab-2016</strain>
    </source>
</reference>
<dbReference type="InterPro" id="IPR017452">
    <property type="entry name" value="GPCR_Rhodpsn_7TM"/>
</dbReference>
<evidence type="ECO:0000256" key="5">
    <source>
        <dbReference type="ARBA" id="ARBA00023040"/>
    </source>
</evidence>
<feature type="transmembrane region" description="Helical" evidence="11">
    <location>
        <begin position="413"/>
        <end position="435"/>
    </location>
</feature>
<accession>A0ABD0K3A7</accession>
<organism evidence="13 14">
    <name type="scientific">Batillaria attramentaria</name>
    <dbReference type="NCBI Taxonomy" id="370345"/>
    <lineage>
        <taxon>Eukaryota</taxon>
        <taxon>Metazoa</taxon>
        <taxon>Spiralia</taxon>
        <taxon>Lophotrochozoa</taxon>
        <taxon>Mollusca</taxon>
        <taxon>Gastropoda</taxon>
        <taxon>Caenogastropoda</taxon>
        <taxon>Sorbeoconcha</taxon>
        <taxon>Cerithioidea</taxon>
        <taxon>Batillariidae</taxon>
        <taxon>Batillaria</taxon>
    </lineage>
</organism>
<feature type="domain" description="G-protein coupled receptors family 1 profile" evidence="12">
    <location>
        <begin position="111"/>
        <end position="432"/>
    </location>
</feature>
<evidence type="ECO:0000313" key="13">
    <source>
        <dbReference type="EMBL" id="KAK7481587.1"/>
    </source>
</evidence>
<feature type="compositionally biased region" description="Polar residues" evidence="10">
    <location>
        <begin position="308"/>
        <end position="319"/>
    </location>
</feature>
<comment type="caution">
    <text evidence="13">The sequence shown here is derived from an EMBL/GenBank/DDBJ whole genome shotgun (WGS) entry which is preliminary data.</text>
</comment>
<feature type="transmembrane region" description="Helical" evidence="11">
    <location>
        <begin position="173"/>
        <end position="191"/>
    </location>
</feature>
<keyword evidence="7" id="KW-1015">Disulfide bond</keyword>
<protein>
    <recommendedName>
        <fullName evidence="12">G-protein coupled receptors family 1 profile domain-containing protein</fullName>
    </recommendedName>
</protein>
<evidence type="ECO:0000256" key="2">
    <source>
        <dbReference type="ARBA" id="ARBA00022475"/>
    </source>
</evidence>
<keyword evidence="2" id="KW-1003">Cell membrane</keyword>
<dbReference type="SUPFAM" id="SSF81321">
    <property type="entry name" value="Family A G protein-coupled receptor-like"/>
    <property type="match status" value="1"/>
</dbReference>
<dbReference type="PROSITE" id="PS00237">
    <property type="entry name" value="G_PROTEIN_RECEP_F1_1"/>
    <property type="match status" value="1"/>
</dbReference>
<proteinExistence type="predicted"/>
<keyword evidence="14" id="KW-1185">Reference proteome</keyword>
<gene>
    <name evidence="13" type="ORF">BaRGS_00027103</name>
</gene>
<comment type="subcellular location">
    <subcellularLocation>
        <location evidence="1">Cell membrane</location>
        <topology evidence="1">Multi-pass membrane protein</topology>
    </subcellularLocation>
</comment>
<evidence type="ECO:0000256" key="7">
    <source>
        <dbReference type="ARBA" id="ARBA00023157"/>
    </source>
</evidence>
<evidence type="ECO:0000256" key="9">
    <source>
        <dbReference type="ARBA" id="ARBA00023224"/>
    </source>
</evidence>
<evidence type="ECO:0000256" key="10">
    <source>
        <dbReference type="SAM" id="MobiDB-lite"/>
    </source>
</evidence>
<dbReference type="PROSITE" id="PS50262">
    <property type="entry name" value="G_PROTEIN_RECEP_F1_2"/>
    <property type="match status" value="1"/>
</dbReference>
<dbReference type="GO" id="GO:0004993">
    <property type="term" value="F:G protein-coupled serotonin receptor activity"/>
    <property type="evidence" value="ECO:0007669"/>
    <property type="project" value="UniProtKB-ARBA"/>
</dbReference>
<feature type="transmembrane region" description="Helical" evidence="11">
    <location>
        <begin position="350"/>
        <end position="375"/>
    </location>
</feature>
<dbReference type="AlphaFoldDB" id="A0ABD0K3A7"/>
<keyword evidence="9" id="KW-0807">Transducer</keyword>
<dbReference type="EMBL" id="JACVVK020000259">
    <property type="protein sequence ID" value="KAK7481587.1"/>
    <property type="molecule type" value="Genomic_DNA"/>
</dbReference>
<sequence length="487" mass="53772">MLHQPDGEPIGALGAERPRHQVSDIAPWHDSGRLEHDISCGRLWETCAYRYRYRRDRRWNNQSAGMTPNASSVLQSFEARHTSDVSTGHHVHAHMWLTLVHILLALWAWLANSTQMINLLLDRNLRRQPRTALLIGVSVAELLVAGLLCPLYTDSLLRGPWRHGVVTCSTYEAIFYLQVCISSLAVLVLNVERFYFLLAPGMLQGAGKRRVTALLTILPWVVGLLVVVPLYTRGAHATLDHVPGLHHRTCVVHWRRDLHVLTVFVSFLAPAFLLLATAVAVLLLYVISAMRAHESLSEAPLSRDATHHTTNSAWGPQNGTPGGSMDGGPRRGRIARLTELDAKTRRECMLAVLASSMLCVVLQFPFFAVLLLQLFCQQPTPSTAPSDSRASLLPDAALGSHPDPRDCHFSDTVWAAVMMTGMAKPGIMPLVWLIYSDIRAGLKLGACACSCAWRRVCRFQDTRREENGGTSSAGNSLPSLASQMTVV</sequence>
<keyword evidence="4 11" id="KW-1133">Transmembrane helix</keyword>
<keyword evidence="8" id="KW-0675">Receptor</keyword>
<evidence type="ECO:0000256" key="8">
    <source>
        <dbReference type="ARBA" id="ARBA00023170"/>
    </source>
</evidence>
<feature type="transmembrane region" description="Helical" evidence="11">
    <location>
        <begin position="263"/>
        <end position="287"/>
    </location>
</feature>
<feature type="region of interest" description="Disordered" evidence="10">
    <location>
        <begin position="464"/>
        <end position="487"/>
    </location>
</feature>
<evidence type="ECO:0000259" key="12">
    <source>
        <dbReference type="PROSITE" id="PS50262"/>
    </source>
</evidence>
<feature type="transmembrane region" description="Helical" evidence="11">
    <location>
        <begin position="93"/>
        <end position="111"/>
    </location>
</feature>
<feature type="region of interest" description="Disordered" evidence="10">
    <location>
        <begin position="300"/>
        <end position="331"/>
    </location>
</feature>
<feature type="transmembrane region" description="Helical" evidence="11">
    <location>
        <begin position="132"/>
        <end position="153"/>
    </location>
</feature>
<evidence type="ECO:0000313" key="14">
    <source>
        <dbReference type="Proteomes" id="UP001519460"/>
    </source>
</evidence>
<keyword evidence="6 11" id="KW-0472">Membrane</keyword>
<evidence type="ECO:0000256" key="3">
    <source>
        <dbReference type="ARBA" id="ARBA00022692"/>
    </source>
</evidence>
<dbReference type="Proteomes" id="UP001519460">
    <property type="component" value="Unassembled WGS sequence"/>
</dbReference>
<keyword evidence="5" id="KW-0297">G-protein coupled receptor</keyword>
<name>A0ABD0K3A7_9CAEN</name>
<dbReference type="GO" id="GO:0005886">
    <property type="term" value="C:plasma membrane"/>
    <property type="evidence" value="ECO:0007669"/>
    <property type="project" value="UniProtKB-SubCell"/>
</dbReference>
<dbReference type="Pfam" id="PF00001">
    <property type="entry name" value="7tm_1"/>
    <property type="match status" value="1"/>
</dbReference>
<feature type="compositionally biased region" description="Polar residues" evidence="10">
    <location>
        <begin position="468"/>
        <end position="487"/>
    </location>
</feature>
<keyword evidence="3 11" id="KW-0812">Transmembrane</keyword>
<dbReference type="PANTHER" id="PTHR24248:SF199">
    <property type="entry name" value="IP13425P-RELATED"/>
    <property type="match status" value="1"/>
</dbReference>
<evidence type="ECO:0000256" key="1">
    <source>
        <dbReference type="ARBA" id="ARBA00004651"/>
    </source>
</evidence>
<evidence type="ECO:0000256" key="11">
    <source>
        <dbReference type="SAM" id="Phobius"/>
    </source>
</evidence>